<name>A0A7C2E9V8_9THEO</name>
<sequence length="81" mass="9423">MDEKLSRKSLARLKEEEGEENRLFQEIRRQEFARELPLIWLTLLKLGRGEIRMKDFLGGTPPPAVDISGEVDRLLGRFQAK</sequence>
<protein>
    <submittedName>
        <fullName evidence="1">Uncharacterized protein</fullName>
    </submittedName>
</protein>
<dbReference type="AlphaFoldDB" id="A0A7C2E9V8"/>
<comment type="caution">
    <text evidence="1">The sequence shown here is derived from an EMBL/GenBank/DDBJ whole genome shotgun (WGS) entry which is preliminary data.</text>
</comment>
<dbReference type="EMBL" id="DSMU01000221">
    <property type="protein sequence ID" value="HEL65724.1"/>
    <property type="molecule type" value="Genomic_DNA"/>
</dbReference>
<reference evidence="1" key="1">
    <citation type="journal article" date="2020" name="mSystems">
        <title>Genome- and Community-Level Interaction Insights into Carbon Utilization and Element Cycling Functions of Hydrothermarchaeota in Hydrothermal Sediment.</title>
        <authorList>
            <person name="Zhou Z."/>
            <person name="Liu Y."/>
            <person name="Xu W."/>
            <person name="Pan J."/>
            <person name="Luo Z.H."/>
            <person name="Li M."/>
        </authorList>
    </citation>
    <scope>NUCLEOTIDE SEQUENCE [LARGE SCALE GENOMIC DNA]</scope>
    <source>
        <strain evidence="1">SpSt-300</strain>
    </source>
</reference>
<accession>A0A7C2E9V8</accession>
<evidence type="ECO:0000313" key="1">
    <source>
        <dbReference type="EMBL" id="HEL65724.1"/>
    </source>
</evidence>
<gene>
    <name evidence="1" type="ORF">ENQ34_03465</name>
</gene>
<organism evidence="1">
    <name type="scientific">Ammonifex degensii</name>
    <dbReference type="NCBI Taxonomy" id="42838"/>
    <lineage>
        <taxon>Bacteria</taxon>
        <taxon>Bacillati</taxon>
        <taxon>Bacillota</taxon>
        <taxon>Clostridia</taxon>
        <taxon>Thermoanaerobacterales</taxon>
        <taxon>Thermoanaerobacteraceae</taxon>
        <taxon>Ammonifex</taxon>
    </lineage>
</organism>
<proteinExistence type="predicted"/>